<evidence type="ECO:0000256" key="1">
    <source>
        <dbReference type="ARBA" id="ARBA00023277"/>
    </source>
</evidence>
<dbReference type="InterPro" id="IPR050312">
    <property type="entry name" value="IolE/XylAMocC-like"/>
</dbReference>
<keyword evidence="3" id="KW-0413">Isomerase</keyword>
<dbReference type="SUPFAM" id="SSF51658">
    <property type="entry name" value="Xylose isomerase-like"/>
    <property type="match status" value="1"/>
</dbReference>
<evidence type="ECO:0000259" key="2">
    <source>
        <dbReference type="Pfam" id="PF01261"/>
    </source>
</evidence>
<feature type="domain" description="Xylose isomerase-like TIM barrel" evidence="2">
    <location>
        <begin position="34"/>
        <end position="294"/>
    </location>
</feature>
<dbReference type="PANTHER" id="PTHR12110">
    <property type="entry name" value="HYDROXYPYRUVATE ISOMERASE"/>
    <property type="match status" value="1"/>
</dbReference>
<comment type="caution">
    <text evidence="3">The sequence shown here is derived from an EMBL/GenBank/DDBJ whole genome shotgun (WGS) entry which is preliminary data.</text>
</comment>
<sequence length="331" mass="36193">MIRWAYGINQFKPQFDDFARRREHERALRVISISGFDGVELSAGSGRWEPLGNPTQIAANFGSVAGFRAFVEDAALDSVSSWVWDPTAPFQEDLSHGTDPLDPAARPLLVEHARWLAKALEELGGSVLVARPCAGAGRTGPLDDAAIERLASAWQLVGESIAEFGVRLGLHFDFLSGLRAEDGLERLIASSDPETVGLTLDTAELTIAGIDPIAFLERHPDRVVHVQLKNAAVVDDLEEYRQPAAEYGVLRAGGSRVVPRWFTELGDSNGLVDSAGFVRALRESDYDGWIVVESDFTPHPATSVMLNGWEMQHVLDPILRRVSTTTPSITR</sequence>
<dbReference type="GO" id="GO:0016853">
    <property type="term" value="F:isomerase activity"/>
    <property type="evidence" value="ECO:0007669"/>
    <property type="project" value="UniProtKB-KW"/>
</dbReference>
<dbReference type="InterPro" id="IPR013022">
    <property type="entry name" value="Xyl_isomerase-like_TIM-brl"/>
</dbReference>
<keyword evidence="1" id="KW-0119">Carbohydrate metabolism</keyword>
<dbReference type="Proteomes" id="UP001595960">
    <property type="component" value="Unassembled WGS sequence"/>
</dbReference>
<dbReference type="PANTHER" id="PTHR12110:SF41">
    <property type="entry name" value="INOSOSE DEHYDRATASE"/>
    <property type="match status" value="1"/>
</dbReference>
<reference evidence="4" key="1">
    <citation type="journal article" date="2019" name="Int. J. Syst. Evol. Microbiol.">
        <title>The Global Catalogue of Microorganisms (GCM) 10K type strain sequencing project: providing services to taxonomists for standard genome sequencing and annotation.</title>
        <authorList>
            <consortium name="The Broad Institute Genomics Platform"/>
            <consortium name="The Broad Institute Genome Sequencing Center for Infectious Disease"/>
            <person name="Wu L."/>
            <person name="Ma J."/>
        </authorList>
    </citation>
    <scope>NUCLEOTIDE SEQUENCE [LARGE SCALE GENOMIC DNA]</scope>
    <source>
        <strain evidence="4">CGMCC 1.12192</strain>
    </source>
</reference>
<dbReference type="EMBL" id="JBHSJC010000002">
    <property type="protein sequence ID" value="MFC4829920.1"/>
    <property type="molecule type" value="Genomic_DNA"/>
</dbReference>
<dbReference type="Pfam" id="PF01261">
    <property type="entry name" value="AP_endonuc_2"/>
    <property type="match status" value="1"/>
</dbReference>
<proteinExistence type="predicted"/>
<organism evidence="3 4">
    <name type="scientific">Agromyces aurantiacus</name>
    <dbReference type="NCBI Taxonomy" id="165814"/>
    <lineage>
        <taxon>Bacteria</taxon>
        <taxon>Bacillati</taxon>
        <taxon>Actinomycetota</taxon>
        <taxon>Actinomycetes</taxon>
        <taxon>Micrococcales</taxon>
        <taxon>Microbacteriaceae</taxon>
        <taxon>Agromyces</taxon>
    </lineage>
</organism>
<protein>
    <submittedName>
        <fullName evidence="3">Sugar phosphate isomerase/epimerase family protein</fullName>
    </submittedName>
</protein>
<keyword evidence="4" id="KW-1185">Reference proteome</keyword>
<dbReference type="InterPro" id="IPR036237">
    <property type="entry name" value="Xyl_isomerase-like_sf"/>
</dbReference>
<gene>
    <name evidence="3" type="ORF">ACFPER_14015</name>
</gene>
<evidence type="ECO:0000313" key="3">
    <source>
        <dbReference type="EMBL" id="MFC4829920.1"/>
    </source>
</evidence>
<evidence type="ECO:0000313" key="4">
    <source>
        <dbReference type="Proteomes" id="UP001595960"/>
    </source>
</evidence>
<name>A0ABV9R890_9MICO</name>
<dbReference type="Gene3D" id="3.20.20.150">
    <property type="entry name" value="Divalent-metal-dependent TIM barrel enzymes"/>
    <property type="match status" value="1"/>
</dbReference>
<dbReference type="RefSeq" id="WP_204396646.1">
    <property type="nucleotide sequence ID" value="NZ_JAFBBW010000001.1"/>
</dbReference>
<accession>A0ABV9R890</accession>